<keyword evidence="1" id="KW-0145">Chemotaxis</keyword>
<protein>
    <recommendedName>
        <fullName evidence="1">Probable chemoreceptor glutamine deamidase CheD</fullName>
        <ecNumber evidence="1">3.5.1.44</ecNumber>
    </recommendedName>
</protein>
<organism evidence="2 3">
    <name type="scientific">Sterolibacterium denitrificans</name>
    <dbReference type="NCBI Taxonomy" id="157592"/>
    <lineage>
        <taxon>Bacteria</taxon>
        <taxon>Pseudomonadati</taxon>
        <taxon>Pseudomonadota</taxon>
        <taxon>Betaproteobacteria</taxon>
        <taxon>Nitrosomonadales</taxon>
        <taxon>Sterolibacteriaceae</taxon>
        <taxon>Sterolibacterium</taxon>
    </lineage>
</organism>
<dbReference type="Gene3D" id="3.30.1330.200">
    <property type="match status" value="1"/>
</dbReference>
<comment type="catalytic activity">
    <reaction evidence="1">
        <text>L-glutaminyl-[protein] + H2O = L-glutamyl-[protein] + NH4(+)</text>
        <dbReference type="Rhea" id="RHEA:16441"/>
        <dbReference type="Rhea" id="RHEA-COMP:10207"/>
        <dbReference type="Rhea" id="RHEA-COMP:10208"/>
        <dbReference type="ChEBI" id="CHEBI:15377"/>
        <dbReference type="ChEBI" id="CHEBI:28938"/>
        <dbReference type="ChEBI" id="CHEBI:29973"/>
        <dbReference type="ChEBI" id="CHEBI:30011"/>
        <dbReference type="EC" id="3.5.1.44"/>
    </reaction>
</comment>
<dbReference type="AlphaFoldDB" id="A0A656Z7Y9"/>
<evidence type="ECO:0000313" key="2">
    <source>
        <dbReference type="EMBL" id="KYC29173.1"/>
    </source>
</evidence>
<dbReference type="Proteomes" id="UP000243416">
    <property type="component" value="Unassembled WGS sequence"/>
</dbReference>
<dbReference type="Pfam" id="PF03975">
    <property type="entry name" value="CheD"/>
    <property type="match status" value="1"/>
</dbReference>
<dbReference type="PANTHER" id="PTHR35147">
    <property type="entry name" value="CHEMORECEPTOR GLUTAMINE DEAMIDASE CHED-RELATED"/>
    <property type="match status" value="1"/>
</dbReference>
<dbReference type="HAMAP" id="MF_01440">
    <property type="entry name" value="CheD"/>
    <property type="match status" value="1"/>
</dbReference>
<dbReference type="GO" id="GO:0050568">
    <property type="term" value="F:protein-glutamine glutaminase activity"/>
    <property type="evidence" value="ECO:0007669"/>
    <property type="project" value="UniProtKB-UniRule"/>
</dbReference>
<dbReference type="EC" id="3.5.1.44" evidence="1"/>
<dbReference type="InterPro" id="IPR011324">
    <property type="entry name" value="Cytotoxic_necrot_fac-like_cat"/>
</dbReference>
<gene>
    <name evidence="1" type="primary">cheD</name>
    <name evidence="2" type="ORF">ACY05_00975</name>
</gene>
<dbReference type="GO" id="GO:0006935">
    <property type="term" value="P:chemotaxis"/>
    <property type="evidence" value="ECO:0007669"/>
    <property type="project" value="UniProtKB-UniRule"/>
</dbReference>
<evidence type="ECO:0000256" key="1">
    <source>
        <dbReference type="HAMAP-Rule" id="MF_01440"/>
    </source>
</evidence>
<evidence type="ECO:0000313" key="3">
    <source>
        <dbReference type="Proteomes" id="UP000243416"/>
    </source>
</evidence>
<comment type="similarity">
    <text evidence="1">Belongs to the CheD family.</text>
</comment>
<dbReference type="OrthoDB" id="9807202at2"/>
<dbReference type="SUPFAM" id="SSF64438">
    <property type="entry name" value="CNF1/YfiH-like putative cysteine hydrolases"/>
    <property type="match status" value="1"/>
</dbReference>
<reference evidence="2 3" key="1">
    <citation type="journal article" date="2016" name="ISME J.">
        <title>Integrated multi-omics analyses reveal the biochemical mechanisms and phylogenetic relevance of anaerobic androgen biodegradation in the environment.</title>
        <authorList>
            <person name="Yang F.C."/>
            <person name="Chen Y.L."/>
            <person name="Tang S.L."/>
            <person name="Yu C.P."/>
            <person name="Wang P.H."/>
            <person name="Ismail W."/>
            <person name="Wang C.H."/>
            <person name="Ding J.Y."/>
            <person name="Yang C.Y."/>
            <person name="Yang C.Y."/>
            <person name="Chiang Y.R."/>
        </authorList>
    </citation>
    <scope>NUCLEOTIDE SEQUENCE [LARGE SCALE GENOMIC DNA]</scope>
    <source>
        <strain evidence="2 3">DSM 13999</strain>
    </source>
</reference>
<dbReference type="InterPro" id="IPR038592">
    <property type="entry name" value="CheD-like_sf"/>
</dbReference>
<comment type="function">
    <text evidence="1">Probably deamidates glutamine residues to glutamate on methyl-accepting chemotaxis receptors (MCPs), playing an important role in chemotaxis.</text>
</comment>
<dbReference type="CDD" id="cd16352">
    <property type="entry name" value="CheD"/>
    <property type="match status" value="1"/>
</dbReference>
<dbReference type="RefSeq" id="WP_067169575.1">
    <property type="nucleotide sequence ID" value="NZ_LFZK01000001.1"/>
</dbReference>
<accession>A0A656Z7Y9</accession>
<keyword evidence="1" id="KW-0378">Hydrolase</keyword>
<comment type="caution">
    <text evidence="2">The sequence shown here is derived from an EMBL/GenBank/DDBJ whole genome shotgun (WGS) entry which is preliminary data.</text>
</comment>
<sequence>MSTRAEPTRKEVERTAHSIHPGEWRVDRQRPIATLLGSCIAVCLYDPRLKFGGMNHFMLPSSDPDKAQDDLLRGDYAMEVLVNAMLAQGAQKTRLVAKVFGGGNPVSAIRMSIGENNARFAREWLAREGIALQACDVGGPWSRKVLFEPHGGAAWCKRILGSMAVADEVVREETEYARRLVTPATTAEKKIELF</sequence>
<dbReference type="PANTHER" id="PTHR35147:SF2">
    <property type="entry name" value="CHEMORECEPTOR GLUTAMINE DEAMIDASE CHED-RELATED"/>
    <property type="match status" value="1"/>
</dbReference>
<name>A0A656Z7Y9_9PROT</name>
<proteinExistence type="inferred from homology"/>
<dbReference type="EMBL" id="LFZK01000001">
    <property type="protein sequence ID" value="KYC29173.1"/>
    <property type="molecule type" value="Genomic_DNA"/>
</dbReference>
<dbReference type="InterPro" id="IPR005659">
    <property type="entry name" value="Chemorcpt_Glu_NH3ase_CheD"/>
</dbReference>
<keyword evidence="3" id="KW-1185">Reference proteome</keyword>